<dbReference type="OrthoDB" id="5325135at2"/>
<feature type="transmembrane region" description="Helical" evidence="1">
    <location>
        <begin position="20"/>
        <end position="40"/>
    </location>
</feature>
<keyword evidence="1" id="KW-1133">Transmembrane helix</keyword>
<evidence type="ECO:0000313" key="2">
    <source>
        <dbReference type="EMBL" id="KCZ57127.1"/>
    </source>
</evidence>
<proteinExistence type="predicted"/>
<evidence type="ECO:0000313" key="3">
    <source>
        <dbReference type="Proteomes" id="UP000027190"/>
    </source>
</evidence>
<reference evidence="2 3" key="1">
    <citation type="journal article" date="2014" name="Antonie Van Leeuwenhoek">
        <title>Hyphomonas beringensis sp. nov. and Hyphomonas chukchiensis sp. nov., isolated from surface seawater of the Bering Sea and Chukchi Sea.</title>
        <authorList>
            <person name="Li C."/>
            <person name="Lai Q."/>
            <person name="Li G."/>
            <person name="Dong C."/>
            <person name="Wang J."/>
            <person name="Liao Y."/>
            <person name="Shao Z."/>
        </authorList>
    </citation>
    <scope>NUCLEOTIDE SEQUENCE [LARGE SCALE GENOMIC DNA]</scope>
    <source>
        <strain evidence="2 3">BH-BN04-4</strain>
    </source>
</reference>
<dbReference type="RefSeq" id="WP_081812206.1">
    <property type="nucleotide sequence ID" value="NZ_AWFG01000031.1"/>
</dbReference>
<keyword evidence="1" id="KW-0812">Transmembrane</keyword>
<name>A0A062UFN8_9PROT</name>
<comment type="caution">
    <text evidence="2">The sequence shown here is derived from an EMBL/GenBank/DDBJ whole genome shotgun (WGS) entry which is preliminary data.</text>
</comment>
<dbReference type="AlphaFoldDB" id="A0A062UFN8"/>
<protein>
    <recommendedName>
        <fullName evidence="4">Flp family type IVb pilin</fullName>
    </recommendedName>
</protein>
<gene>
    <name evidence="2" type="ORF">HY30_17535</name>
</gene>
<keyword evidence="3" id="KW-1185">Reference proteome</keyword>
<organism evidence="2 3">
    <name type="scientific">Hyphomonas chukchiensis</name>
    <dbReference type="NCBI Taxonomy" id="1280947"/>
    <lineage>
        <taxon>Bacteria</taxon>
        <taxon>Pseudomonadati</taxon>
        <taxon>Pseudomonadota</taxon>
        <taxon>Alphaproteobacteria</taxon>
        <taxon>Hyphomonadales</taxon>
        <taxon>Hyphomonadaceae</taxon>
        <taxon>Hyphomonas</taxon>
    </lineage>
</organism>
<evidence type="ECO:0008006" key="4">
    <source>
        <dbReference type="Google" id="ProtNLM"/>
    </source>
</evidence>
<dbReference type="STRING" id="1280947.HY30_17535"/>
<dbReference type="PATRIC" id="fig|1280947.3.peg.2358"/>
<dbReference type="Pfam" id="PF04964">
    <property type="entry name" value="Flp_Fap"/>
    <property type="match status" value="1"/>
</dbReference>
<accession>A0A062UFN8</accession>
<dbReference type="EMBL" id="AWFG01000031">
    <property type="protein sequence ID" value="KCZ57127.1"/>
    <property type="molecule type" value="Genomic_DNA"/>
</dbReference>
<keyword evidence="1" id="KW-0472">Membrane</keyword>
<dbReference type="Proteomes" id="UP000027190">
    <property type="component" value="Unassembled WGS sequence"/>
</dbReference>
<dbReference type="InterPro" id="IPR007047">
    <property type="entry name" value="Flp_Fap"/>
</dbReference>
<sequence>MGLKASLALWATDERGATAIEYGLILALIFVAIVGGVTVLGDNTGAAMQNAADQFPD</sequence>
<evidence type="ECO:0000256" key="1">
    <source>
        <dbReference type="SAM" id="Phobius"/>
    </source>
</evidence>